<dbReference type="InterPro" id="IPR036390">
    <property type="entry name" value="WH_DNA-bd_sf"/>
</dbReference>
<accession>A0A426S3I6</accession>
<dbReference type="PRINTS" id="PR00598">
    <property type="entry name" value="HTHMARR"/>
</dbReference>
<evidence type="ECO:0000313" key="8">
    <source>
        <dbReference type="Proteomes" id="UP000276379"/>
    </source>
</evidence>
<reference evidence="7 8" key="1">
    <citation type="submission" date="2017-10" db="EMBL/GenBank/DDBJ databases">
        <title>Draft genome of actinobacteria isolated from guarana (Paullinia cupana (Mart.) Ducke.</title>
        <authorList>
            <person name="Siqueira K.A."/>
            <person name="Liotti R.G."/>
            <person name="Mendes T.A."/>
            <person name="Soares M.A."/>
        </authorList>
    </citation>
    <scope>NUCLEOTIDE SEQUENCE [LARGE SCALE GENOMIC DNA]</scope>
    <source>
        <strain evidence="7 8">199</strain>
    </source>
</reference>
<dbReference type="InterPro" id="IPR039422">
    <property type="entry name" value="MarR/SlyA-like"/>
</dbReference>
<dbReference type="GO" id="GO:0003700">
    <property type="term" value="F:DNA-binding transcription factor activity"/>
    <property type="evidence" value="ECO:0007669"/>
    <property type="project" value="InterPro"/>
</dbReference>
<comment type="caution">
    <text evidence="7">The sequence shown here is derived from an EMBL/GenBank/DDBJ whole genome shotgun (WGS) entry which is preliminary data.</text>
</comment>
<gene>
    <name evidence="7" type="ORF">CQW44_23170</name>
</gene>
<dbReference type="GO" id="GO:0003677">
    <property type="term" value="F:DNA binding"/>
    <property type="evidence" value="ECO:0007669"/>
    <property type="project" value="UniProtKB-KW"/>
</dbReference>
<evidence type="ECO:0000256" key="3">
    <source>
        <dbReference type="ARBA" id="ARBA00023015"/>
    </source>
</evidence>
<evidence type="ECO:0000256" key="5">
    <source>
        <dbReference type="ARBA" id="ARBA00023163"/>
    </source>
</evidence>
<dbReference type="Pfam" id="PF01047">
    <property type="entry name" value="MarR"/>
    <property type="match status" value="1"/>
</dbReference>
<dbReference type="PANTHER" id="PTHR33164">
    <property type="entry name" value="TRANSCRIPTIONAL REGULATOR, MARR FAMILY"/>
    <property type="match status" value="1"/>
</dbReference>
<dbReference type="SMART" id="SM00347">
    <property type="entry name" value="HTH_MARR"/>
    <property type="match status" value="1"/>
</dbReference>
<dbReference type="RefSeq" id="WP_125214165.1">
    <property type="nucleotide sequence ID" value="NZ_PDES01000010.1"/>
</dbReference>
<dbReference type="GO" id="GO:0005737">
    <property type="term" value="C:cytoplasm"/>
    <property type="evidence" value="ECO:0007669"/>
    <property type="project" value="UniProtKB-SubCell"/>
</dbReference>
<dbReference type="Proteomes" id="UP000276379">
    <property type="component" value="Unassembled WGS sequence"/>
</dbReference>
<dbReference type="GO" id="GO:0006950">
    <property type="term" value="P:response to stress"/>
    <property type="evidence" value="ECO:0007669"/>
    <property type="project" value="TreeGrafter"/>
</dbReference>
<evidence type="ECO:0000256" key="4">
    <source>
        <dbReference type="ARBA" id="ARBA00023125"/>
    </source>
</evidence>
<dbReference type="InterPro" id="IPR036388">
    <property type="entry name" value="WH-like_DNA-bd_sf"/>
</dbReference>
<proteinExistence type="predicted"/>
<keyword evidence="4" id="KW-0238">DNA-binding</keyword>
<feature type="domain" description="HTH marR-type" evidence="6">
    <location>
        <begin position="20"/>
        <end position="150"/>
    </location>
</feature>
<dbReference type="EMBL" id="PDES01000010">
    <property type="protein sequence ID" value="RRQ84116.1"/>
    <property type="molecule type" value="Genomic_DNA"/>
</dbReference>
<evidence type="ECO:0000259" key="6">
    <source>
        <dbReference type="PROSITE" id="PS50995"/>
    </source>
</evidence>
<dbReference type="Gene3D" id="1.10.10.10">
    <property type="entry name" value="Winged helix-like DNA-binding domain superfamily/Winged helix DNA-binding domain"/>
    <property type="match status" value="1"/>
</dbReference>
<keyword evidence="5" id="KW-0804">Transcription</keyword>
<comment type="subcellular location">
    <subcellularLocation>
        <location evidence="1">Cytoplasm</location>
    </subcellularLocation>
</comment>
<keyword evidence="2" id="KW-0963">Cytoplasm</keyword>
<evidence type="ECO:0000256" key="2">
    <source>
        <dbReference type="ARBA" id="ARBA00022490"/>
    </source>
</evidence>
<dbReference type="FunFam" id="1.10.10.10:FF:000163">
    <property type="entry name" value="MarR family transcriptional regulator"/>
    <property type="match status" value="1"/>
</dbReference>
<sequence>MDQAAHPEPEAPAPGSLLLQDQLCFALYAASRAVTARYRPLLDELGLTYPQYLVMLALWEQDGLSVRELGGALQLESSTLSPLLKRLEAAGLVRRERRPDDERSVTVRLTGSGTALRERARAVPPAIGDAMGLTPEQDATAKQLLRLLTTNVATEQPAVAGRHGRSPRP</sequence>
<keyword evidence="8" id="KW-1185">Reference proteome</keyword>
<protein>
    <submittedName>
        <fullName evidence="7">MarR family transcriptional regulator</fullName>
    </submittedName>
</protein>
<dbReference type="PANTHER" id="PTHR33164:SF5">
    <property type="entry name" value="ORGANIC HYDROPEROXIDE RESISTANCE TRANSCRIPTIONAL REGULATOR"/>
    <property type="match status" value="1"/>
</dbReference>
<keyword evidence="3" id="KW-0805">Transcription regulation</keyword>
<evidence type="ECO:0000256" key="1">
    <source>
        <dbReference type="ARBA" id="ARBA00004496"/>
    </source>
</evidence>
<name>A0A426S3I6_9ACTN</name>
<dbReference type="AlphaFoldDB" id="A0A426S3I6"/>
<evidence type="ECO:0000313" key="7">
    <source>
        <dbReference type="EMBL" id="RRQ84116.1"/>
    </source>
</evidence>
<dbReference type="InterPro" id="IPR000835">
    <property type="entry name" value="HTH_MarR-typ"/>
</dbReference>
<dbReference type="PROSITE" id="PS50995">
    <property type="entry name" value="HTH_MARR_2"/>
    <property type="match status" value="1"/>
</dbReference>
<dbReference type="SUPFAM" id="SSF46785">
    <property type="entry name" value="Winged helix' DNA-binding domain"/>
    <property type="match status" value="1"/>
</dbReference>
<organism evidence="7 8">
    <name type="scientific">Streptomyces griseofuscus</name>
    <dbReference type="NCBI Taxonomy" id="146922"/>
    <lineage>
        <taxon>Bacteria</taxon>
        <taxon>Bacillati</taxon>
        <taxon>Actinomycetota</taxon>
        <taxon>Actinomycetes</taxon>
        <taxon>Kitasatosporales</taxon>
        <taxon>Streptomycetaceae</taxon>
        <taxon>Streptomyces</taxon>
    </lineage>
</organism>